<dbReference type="EMBL" id="RBVA01000422">
    <property type="protein sequence ID" value="RMW02348.1"/>
    <property type="molecule type" value="Genomic_DNA"/>
</dbReference>
<evidence type="ECO:0000313" key="2">
    <source>
        <dbReference type="Proteomes" id="UP000271531"/>
    </source>
</evidence>
<dbReference type="AlphaFoldDB" id="A0A3M6HBP4"/>
<comment type="caution">
    <text evidence="1">The sequence shown here is derived from an EMBL/GenBank/DDBJ whole genome shotgun (WGS) entry which is preliminary data.</text>
</comment>
<reference evidence="1 2" key="1">
    <citation type="submission" date="2018-08" db="EMBL/GenBank/DDBJ databases">
        <title>Recombination of ecologically and evolutionarily significant loci maintains genetic cohesion in the Pseudomonas syringae species complex.</title>
        <authorList>
            <person name="Dillon M."/>
            <person name="Thakur S."/>
            <person name="Almeida R.N.D."/>
            <person name="Weir B.S."/>
            <person name="Guttman D.S."/>
        </authorList>
    </citation>
    <scope>NUCLEOTIDE SEQUENCE [LARGE SCALE GENOMIC DNA]</scope>
    <source>
        <strain evidence="1 2">ICMP 4525</strain>
    </source>
</reference>
<dbReference type="Proteomes" id="UP000271531">
    <property type="component" value="Unassembled WGS sequence"/>
</dbReference>
<organism evidence="1 2">
    <name type="scientific">Pseudomonas amygdali pv. tabaci</name>
    <name type="common">Pseudomonas syringae pv. tabaci</name>
    <dbReference type="NCBI Taxonomy" id="322"/>
    <lineage>
        <taxon>Bacteria</taxon>
        <taxon>Pseudomonadati</taxon>
        <taxon>Pseudomonadota</taxon>
        <taxon>Gammaproteobacteria</taxon>
        <taxon>Pseudomonadales</taxon>
        <taxon>Pseudomonadaceae</taxon>
        <taxon>Pseudomonas</taxon>
        <taxon>Pseudomonas amygdali</taxon>
    </lineage>
</organism>
<protein>
    <submittedName>
        <fullName evidence="1">Uncharacterized protein</fullName>
    </submittedName>
</protein>
<accession>A0A3M6HBP4</accession>
<gene>
    <name evidence="1" type="ORF">ALP03_200264</name>
</gene>
<evidence type="ECO:0000313" key="1">
    <source>
        <dbReference type="EMBL" id="RMW02348.1"/>
    </source>
</evidence>
<sequence length="78" mass="8513">MPALEVVDVRTCLGNFVALRRTCDDDVRIAEFGNAAGADSLAVDLSESAVFKMGHDLRSQDVVLGDELAWEYQEPQDA</sequence>
<name>A0A3M6HBP4_PSEAJ</name>
<proteinExistence type="predicted"/>